<protein>
    <submittedName>
        <fullName evidence="2">Unannotated protein</fullName>
    </submittedName>
</protein>
<accession>A0A6J7MSD6</accession>
<dbReference type="EMBL" id="CAFAAJ010000111">
    <property type="protein sequence ID" value="CAB4812278.1"/>
    <property type="molecule type" value="Genomic_DNA"/>
</dbReference>
<evidence type="ECO:0000313" key="1">
    <source>
        <dbReference type="EMBL" id="CAB4812278.1"/>
    </source>
</evidence>
<name>A0A6J7MSD6_9ZZZZ</name>
<sequence>MSSAVAVAASTIPVTGSSSVPCALRTATSVIEPNLPSTTTSLESTSNLLWRIVTIGPLEPSVRGTHSSGVIGVMMKPLPGNGGAGNPWVAGLPSTIRAQLSSVTASICSSVQCSGLTGAAVIAEAGDPGVTAAAAFEGAACHTVGANTIVAARTMPVTRRRRTRNIPLFSHSQHALDHA</sequence>
<dbReference type="AlphaFoldDB" id="A0A6J7MSD6"/>
<proteinExistence type="predicted"/>
<dbReference type="EMBL" id="CAFBON010000050">
    <property type="protein sequence ID" value="CAB4982968.1"/>
    <property type="molecule type" value="Genomic_DNA"/>
</dbReference>
<evidence type="ECO:0000313" key="2">
    <source>
        <dbReference type="EMBL" id="CAB4982968.1"/>
    </source>
</evidence>
<organism evidence="2">
    <name type="scientific">freshwater metagenome</name>
    <dbReference type="NCBI Taxonomy" id="449393"/>
    <lineage>
        <taxon>unclassified sequences</taxon>
        <taxon>metagenomes</taxon>
        <taxon>ecological metagenomes</taxon>
    </lineage>
</organism>
<gene>
    <name evidence="1" type="ORF">UFOPK3001_01632</name>
    <name evidence="2" type="ORF">UFOPK3954_00640</name>
</gene>
<reference evidence="2" key="1">
    <citation type="submission" date="2020-05" db="EMBL/GenBank/DDBJ databases">
        <authorList>
            <person name="Chiriac C."/>
            <person name="Salcher M."/>
            <person name="Ghai R."/>
            <person name="Kavagutti S V."/>
        </authorList>
    </citation>
    <scope>NUCLEOTIDE SEQUENCE</scope>
</reference>